<dbReference type="Proteomes" id="UP001500962">
    <property type="component" value="Unassembled WGS sequence"/>
</dbReference>
<evidence type="ECO:0000256" key="1">
    <source>
        <dbReference type="ARBA" id="ARBA00008761"/>
    </source>
</evidence>
<evidence type="ECO:0000313" key="11">
    <source>
        <dbReference type="Proteomes" id="UP001500962"/>
    </source>
</evidence>
<sequence length="431" mass="49306">MRRVNVFRVVPRSESDAECLQRLLDASASLWNETNYGRRQYLTDPDIDAPIWEADDHYGEYKGVVGSATAQQVVRKNDQAWRSFFKLKESGEANGLPGYWGNEDEGRALRTYIRKDQYTLRWASGSREQSILDVPVGKQLKEEYDIGYRERLRLDVQGNPKWDGEAGQLELYYDEMSDQFRAIQPVTVEDSRLDSPLADESAALDVGANNLVACSTTTGTQLLYEGRDLFDRFRETTHDIAEYQSKLREGRYSSDRIRRLYRRRTRRRDHAQDALARDLMERLHAECVSTVYVGALKGVLGKHWSVEVNAKTHNFWAFRAFIDRLAYTAAEFGITVEVKPEANTTRECPECGEREDTVRSGDSFWCPCGYEGHADLDASAKFLAQETSGEVGSMARPARLKWDDHRWSELSRSRPNEVRAHQQKTSVGSTA</sequence>
<evidence type="ECO:0000313" key="10">
    <source>
        <dbReference type="Proteomes" id="UP000830542"/>
    </source>
</evidence>
<evidence type="ECO:0000256" key="2">
    <source>
        <dbReference type="ARBA" id="ARBA00022578"/>
    </source>
</evidence>
<dbReference type="EMBL" id="BAAADN010000094">
    <property type="protein sequence ID" value="GAA0478523.1"/>
    <property type="molecule type" value="Genomic_DNA"/>
</dbReference>
<dbReference type="EMBL" id="CP095005">
    <property type="protein sequence ID" value="UOO94965.1"/>
    <property type="molecule type" value="Genomic_DNA"/>
</dbReference>
<dbReference type="RefSeq" id="WP_004055808.1">
    <property type="nucleotide sequence ID" value="NZ_BAAADN010000094.1"/>
</dbReference>
<dbReference type="AlphaFoldDB" id="A0AAV3SMU1"/>
<reference evidence="8" key="3">
    <citation type="submission" date="2023-12" db="EMBL/GenBank/DDBJ databases">
        <authorList>
            <person name="Sun Q."/>
            <person name="Inoue M."/>
        </authorList>
    </citation>
    <scope>NUCLEOTIDE SEQUENCE</scope>
    <source>
        <strain evidence="8">JCM 12289</strain>
    </source>
</reference>
<dbReference type="GO" id="GO:0003677">
    <property type="term" value="F:DNA binding"/>
    <property type="evidence" value="ECO:0007669"/>
    <property type="project" value="UniProtKB-KW"/>
</dbReference>
<evidence type="ECO:0000313" key="9">
    <source>
        <dbReference type="EMBL" id="UOO94965.1"/>
    </source>
</evidence>
<keyword evidence="2" id="KW-0815">Transposition</keyword>
<accession>A0AAV3SMU1</accession>
<comment type="similarity">
    <text evidence="1">In the C-terminal section; belongs to the transposase 35 family.</text>
</comment>
<keyword evidence="10" id="KW-1185">Reference proteome</keyword>
<dbReference type="InterPro" id="IPR001959">
    <property type="entry name" value="Transposase"/>
</dbReference>
<evidence type="ECO:0000256" key="4">
    <source>
        <dbReference type="ARBA" id="ARBA00023172"/>
    </source>
</evidence>
<evidence type="ECO:0000256" key="5">
    <source>
        <dbReference type="SAM" id="MobiDB-lite"/>
    </source>
</evidence>
<feature type="compositionally biased region" description="Basic and acidic residues" evidence="5">
    <location>
        <begin position="410"/>
        <end position="420"/>
    </location>
</feature>
<feature type="domain" description="Probable transposase IS891/IS1136/IS1341" evidence="6">
    <location>
        <begin position="185"/>
        <end position="299"/>
    </location>
</feature>
<evidence type="ECO:0000259" key="6">
    <source>
        <dbReference type="Pfam" id="PF01385"/>
    </source>
</evidence>
<dbReference type="Pfam" id="PF01385">
    <property type="entry name" value="OrfB_IS605"/>
    <property type="match status" value="1"/>
</dbReference>
<organism evidence="8 11">
    <name type="scientific">Halococcus dombrowskii</name>
    <dbReference type="NCBI Taxonomy" id="179637"/>
    <lineage>
        <taxon>Archaea</taxon>
        <taxon>Methanobacteriati</taxon>
        <taxon>Methanobacteriota</taxon>
        <taxon>Stenosarchaea group</taxon>
        <taxon>Halobacteria</taxon>
        <taxon>Halobacteriales</taxon>
        <taxon>Halococcaceae</taxon>
        <taxon>Halococcus</taxon>
    </lineage>
</organism>
<dbReference type="GO" id="GO:0032196">
    <property type="term" value="P:transposition"/>
    <property type="evidence" value="ECO:0007669"/>
    <property type="project" value="UniProtKB-KW"/>
</dbReference>
<dbReference type="KEGG" id="hdo:MUK72_13465"/>
<keyword evidence="4" id="KW-0233">DNA recombination</keyword>
<dbReference type="GO" id="GO:0006310">
    <property type="term" value="P:DNA recombination"/>
    <property type="evidence" value="ECO:0007669"/>
    <property type="project" value="UniProtKB-KW"/>
</dbReference>
<evidence type="ECO:0000313" key="8">
    <source>
        <dbReference type="EMBL" id="GAA0478523.1"/>
    </source>
</evidence>
<name>A0AAV3SMU1_HALDO</name>
<dbReference type="GeneID" id="71762875"/>
<dbReference type="InterPro" id="IPR010095">
    <property type="entry name" value="Cas12f1-like_TNB"/>
</dbReference>
<evidence type="ECO:0000256" key="3">
    <source>
        <dbReference type="ARBA" id="ARBA00023125"/>
    </source>
</evidence>
<reference evidence="9" key="2">
    <citation type="submission" date="2022-04" db="EMBL/GenBank/DDBJ databases">
        <title>Sequencing and genomic assembly of Halococcus dombrowskii.</title>
        <authorList>
            <person name="Lim S.W."/>
            <person name="MacLea K.S."/>
        </authorList>
    </citation>
    <scope>NUCLEOTIDE SEQUENCE</scope>
    <source>
        <strain evidence="9">H4</strain>
    </source>
</reference>
<gene>
    <name evidence="8" type="ORF">GCM10008985_38430</name>
    <name evidence="9" type="ORF">MUK72_13465</name>
</gene>
<dbReference type="NCBIfam" id="NF040570">
    <property type="entry name" value="guided_TnpB"/>
    <property type="match status" value="1"/>
</dbReference>
<proteinExistence type="inferred from homology"/>
<keyword evidence="3" id="KW-0238">DNA-binding</keyword>
<feature type="region of interest" description="Disordered" evidence="5">
    <location>
        <begin position="410"/>
        <end position="431"/>
    </location>
</feature>
<feature type="domain" description="Cas12f1-like TNB" evidence="7">
    <location>
        <begin position="318"/>
        <end position="379"/>
    </location>
</feature>
<reference evidence="8" key="1">
    <citation type="journal article" date="2014" name="Int. J. Syst. Evol. Microbiol.">
        <title>Complete genome sequence of Corynebacterium casei LMG S-19264T (=DSM 44701T), isolated from a smear-ripened cheese.</title>
        <authorList>
            <consortium name="US DOE Joint Genome Institute (JGI-PGF)"/>
            <person name="Walter F."/>
            <person name="Albersmeier A."/>
            <person name="Kalinowski J."/>
            <person name="Ruckert C."/>
        </authorList>
    </citation>
    <scope>NUCLEOTIDE SEQUENCE</scope>
    <source>
        <strain evidence="8">JCM 12289</strain>
    </source>
</reference>
<dbReference type="Proteomes" id="UP000830542">
    <property type="component" value="Chromosome"/>
</dbReference>
<protein>
    <submittedName>
        <fullName evidence="8">IS200/IS605 family transposase</fullName>
    </submittedName>
    <submittedName>
        <fullName evidence="9">IS200/IS605 family transposon protein TnpB</fullName>
    </submittedName>
</protein>
<evidence type="ECO:0000259" key="7">
    <source>
        <dbReference type="Pfam" id="PF07282"/>
    </source>
</evidence>
<dbReference type="Pfam" id="PF07282">
    <property type="entry name" value="Cas12f1-like_TNB"/>
    <property type="match status" value="1"/>
</dbReference>